<keyword evidence="1" id="KW-1133">Transmembrane helix</keyword>
<keyword evidence="1" id="KW-0472">Membrane</keyword>
<evidence type="ECO:0000313" key="3">
    <source>
        <dbReference type="EMBL" id="GBF58139.1"/>
    </source>
</evidence>
<dbReference type="AlphaFoldDB" id="A0A2P2EAS7"/>
<dbReference type="Gene3D" id="3.60.10.10">
    <property type="entry name" value="Endonuclease/exonuclease/phosphatase"/>
    <property type="match status" value="1"/>
</dbReference>
<dbReference type="EMBL" id="BFBR01000005">
    <property type="protein sequence ID" value="GBF58139.1"/>
    <property type="molecule type" value="Genomic_DNA"/>
</dbReference>
<dbReference type="InterPro" id="IPR005135">
    <property type="entry name" value="Endo/exonuclease/phosphatase"/>
</dbReference>
<dbReference type="SUPFAM" id="SSF56219">
    <property type="entry name" value="DNase I-like"/>
    <property type="match status" value="1"/>
</dbReference>
<dbReference type="Pfam" id="PF03372">
    <property type="entry name" value="Exo_endo_phos"/>
    <property type="match status" value="1"/>
</dbReference>
<organism evidence="3 4">
    <name type="scientific">Candidatus Phycosocius bacilliformis</name>
    <dbReference type="NCBI Taxonomy" id="1445552"/>
    <lineage>
        <taxon>Bacteria</taxon>
        <taxon>Pseudomonadati</taxon>
        <taxon>Pseudomonadota</taxon>
        <taxon>Alphaproteobacteria</taxon>
        <taxon>Caulobacterales</taxon>
        <taxon>Caulobacterales incertae sedis</taxon>
        <taxon>Candidatus Phycosocius</taxon>
    </lineage>
</organism>
<sequence>MRFLIAIGRALLGLAGLATFGLSVLALAAPMHWLLALVGAWDRLVLVIGFLGLLALWIARWKVLAVLQGMAVLALLFLNLRVPTELVATRHEAVSPAASQRLVWANVHDNRAALRALASLPEVRAAGVIGLGEVPGESDLAALFPSVTPVGPAQPRSATWGVETLGCRIIPAPELSIRPGRHFGLKAACPGFVLIVLHLQNPTRGRGEGLRQRDLELQALTQAVAQIEGPVVVMGDFNTTPSALPLYHMLQETGLKRVACGGAVAGTWRPIRWARTVMDDIPGLKVTIDHLLVRHVEVAACSVGPDIGSDHFPLIVTLGQSG</sequence>
<keyword evidence="4" id="KW-1185">Reference proteome</keyword>
<name>A0A2P2EAS7_9PROT</name>
<feature type="domain" description="Endonuclease/exonuclease/phosphatase" evidence="2">
    <location>
        <begin position="183"/>
        <end position="311"/>
    </location>
</feature>
<evidence type="ECO:0000256" key="1">
    <source>
        <dbReference type="SAM" id="Phobius"/>
    </source>
</evidence>
<keyword evidence="1" id="KW-0812">Transmembrane</keyword>
<comment type="caution">
    <text evidence="3">The sequence shown here is derived from an EMBL/GenBank/DDBJ whole genome shotgun (WGS) entry which is preliminary data.</text>
</comment>
<dbReference type="RefSeq" id="WP_108985007.1">
    <property type="nucleotide sequence ID" value="NZ_BFBR01000005.1"/>
</dbReference>
<gene>
    <name evidence="3" type="ORF">PbB2_01810</name>
</gene>
<dbReference type="OrthoDB" id="3808618at2"/>
<proteinExistence type="predicted"/>
<protein>
    <recommendedName>
        <fullName evidence="2">Endonuclease/exonuclease/phosphatase domain-containing protein</fullName>
    </recommendedName>
</protein>
<feature type="transmembrane region" description="Helical" evidence="1">
    <location>
        <begin position="63"/>
        <end position="80"/>
    </location>
</feature>
<dbReference type="InterPro" id="IPR036691">
    <property type="entry name" value="Endo/exonu/phosph_ase_sf"/>
</dbReference>
<feature type="transmembrane region" description="Helical" evidence="1">
    <location>
        <begin position="38"/>
        <end position="58"/>
    </location>
</feature>
<dbReference type="Proteomes" id="UP000245086">
    <property type="component" value="Unassembled WGS sequence"/>
</dbReference>
<evidence type="ECO:0000313" key="4">
    <source>
        <dbReference type="Proteomes" id="UP000245086"/>
    </source>
</evidence>
<evidence type="ECO:0000259" key="2">
    <source>
        <dbReference type="Pfam" id="PF03372"/>
    </source>
</evidence>
<accession>A0A2P2EAS7</accession>
<reference evidence="3" key="1">
    <citation type="journal article" date="2018" name="Genome Announc.">
        <title>Draft Genome Sequence of "Candidatus Phycosocius bacilliformis," an Alphaproteobacterial Ectosymbiont of the Hydrocarbon-Producing Green Alga Botryococcus braunii.</title>
        <authorList>
            <person name="Tanabe Y."/>
            <person name="Yamaguchi H."/>
            <person name="Watanabe M.M."/>
        </authorList>
    </citation>
    <scope>NUCLEOTIDE SEQUENCE [LARGE SCALE GENOMIC DNA]</scope>
    <source>
        <strain evidence="3">BOTRYCO-2</strain>
    </source>
</reference>
<dbReference type="GO" id="GO:0003824">
    <property type="term" value="F:catalytic activity"/>
    <property type="evidence" value="ECO:0007669"/>
    <property type="project" value="InterPro"/>
</dbReference>